<dbReference type="PANTHER" id="PTHR22960:SF29">
    <property type="entry name" value="CYCLIC PYRANOPTERIN MONOPHOSPHATE SYNTHASE"/>
    <property type="match status" value="1"/>
</dbReference>
<dbReference type="NCBIfam" id="TIGR00581">
    <property type="entry name" value="moaC"/>
    <property type="match status" value="1"/>
</dbReference>
<evidence type="ECO:0000259" key="8">
    <source>
        <dbReference type="Pfam" id="PF01967"/>
    </source>
</evidence>
<dbReference type="InterPro" id="IPR036522">
    <property type="entry name" value="MoaC_sf"/>
</dbReference>
<evidence type="ECO:0000256" key="2">
    <source>
        <dbReference type="ARBA" id="ARBA00005046"/>
    </source>
</evidence>
<evidence type="ECO:0000256" key="7">
    <source>
        <dbReference type="HAMAP-Rule" id="MF_01224"/>
    </source>
</evidence>
<keyword evidence="4 7" id="KW-0501">Molybdenum cofactor biosynthesis</keyword>
<dbReference type="RefSeq" id="WP_187597298.1">
    <property type="nucleotide sequence ID" value="NZ_CP060714.1"/>
</dbReference>
<dbReference type="InterPro" id="IPR047594">
    <property type="entry name" value="MoaC_bact/euk"/>
</dbReference>
<proteinExistence type="inferred from homology"/>
<dbReference type="InterPro" id="IPR050105">
    <property type="entry name" value="MoCo_biosynth_MoaA/MoaC"/>
</dbReference>
<dbReference type="EMBL" id="CP060714">
    <property type="protein sequence ID" value="QNN57033.1"/>
    <property type="molecule type" value="Genomic_DNA"/>
</dbReference>
<accession>A0A7G9RN58</accession>
<dbReference type="HAMAP" id="MF_01224_B">
    <property type="entry name" value="MoaC_B"/>
    <property type="match status" value="1"/>
</dbReference>
<evidence type="ECO:0000256" key="4">
    <source>
        <dbReference type="ARBA" id="ARBA00023150"/>
    </source>
</evidence>
<evidence type="ECO:0000256" key="1">
    <source>
        <dbReference type="ARBA" id="ARBA00001637"/>
    </source>
</evidence>
<dbReference type="EC" id="4.6.1.17" evidence="3 7"/>
<organism evidence="9 10">
    <name type="scientific">Diaphorobacter ruginosibacter</name>
    <dbReference type="NCBI Taxonomy" id="1715720"/>
    <lineage>
        <taxon>Bacteria</taxon>
        <taxon>Pseudomonadati</taxon>
        <taxon>Pseudomonadota</taxon>
        <taxon>Betaproteobacteria</taxon>
        <taxon>Burkholderiales</taxon>
        <taxon>Comamonadaceae</taxon>
        <taxon>Diaphorobacter</taxon>
    </lineage>
</organism>
<keyword evidence="10" id="KW-1185">Reference proteome</keyword>
<keyword evidence="5 7" id="KW-0456">Lyase</keyword>
<dbReference type="CDD" id="cd01420">
    <property type="entry name" value="MoaC_PE"/>
    <property type="match status" value="1"/>
</dbReference>
<dbReference type="GO" id="GO:0006777">
    <property type="term" value="P:Mo-molybdopterin cofactor biosynthetic process"/>
    <property type="evidence" value="ECO:0007669"/>
    <property type="project" value="UniProtKB-UniRule"/>
</dbReference>
<comment type="similarity">
    <text evidence="7">Belongs to the MoaC family.</text>
</comment>
<name>A0A7G9RN58_9BURK</name>
<dbReference type="Pfam" id="PF01967">
    <property type="entry name" value="MoaC"/>
    <property type="match status" value="1"/>
</dbReference>
<evidence type="ECO:0000313" key="9">
    <source>
        <dbReference type="EMBL" id="QNN57033.1"/>
    </source>
</evidence>
<feature type="binding site" evidence="7">
    <location>
        <begin position="89"/>
        <end position="91"/>
    </location>
    <ligand>
        <name>substrate</name>
    </ligand>
</feature>
<comment type="catalytic activity">
    <reaction evidence="1 7">
        <text>(8S)-3',8-cyclo-7,8-dihydroguanosine 5'-triphosphate = cyclic pyranopterin phosphate + diphosphate</text>
        <dbReference type="Rhea" id="RHEA:49580"/>
        <dbReference type="ChEBI" id="CHEBI:33019"/>
        <dbReference type="ChEBI" id="CHEBI:59648"/>
        <dbReference type="ChEBI" id="CHEBI:131766"/>
        <dbReference type="EC" id="4.6.1.17"/>
    </reaction>
</comment>
<sequence length="170" mass="18278">MSHNDSNNDTPQQQQQTLTHFDQQGQAHMVDVGGKQATHRVAVATGEIRMLPATLALIQSGTAKKGDVLGIARIAGIMAAKKTSDLIPLCHPLALTRVAVEFEIREGDSAVQCTATAETMGQTGVEMEALMAVQVALLTIYDMCKAVDRRMIISSIRVTNKYGGKSDILE</sequence>
<dbReference type="PANTHER" id="PTHR22960">
    <property type="entry name" value="MOLYBDOPTERIN COFACTOR SYNTHESIS PROTEIN A"/>
    <property type="match status" value="1"/>
</dbReference>
<comment type="pathway">
    <text evidence="2 7">Cofactor biosynthesis; molybdopterin biosynthesis.</text>
</comment>
<gene>
    <name evidence="7 9" type="primary">moaC</name>
    <name evidence="9" type="ORF">H9K76_21540</name>
</gene>
<dbReference type="Gene3D" id="3.30.70.640">
    <property type="entry name" value="Molybdopterin cofactor biosynthesis C (MoaC) domain"/>
    <property type="match status" value="1"/>
</dbReference>
<comment type="subunit">
    <text evidence="7">Homohexamer; trimer of dimers.</text>
</comment>
<evidence type="ECO:0000256" key="3">
    <source>
        <dbReference type="ARBA" id="ARBA00012575"/>
    </source>
</evidence>
<dbReference type="AlphaFoldDB" id="A0A7G9RN58"/>
<dbReference type="SUPFAM" id="SSF55040">
    <property type="entry name" value="Molybdenum cofactor biosynthesis protein C, MoaC"/>
    <property type="match status" value="1"/>
</dbReference>
<feature type="domain" description="Molybdopterin cofactor biosynthesis C (MoaC)" evidence="8">
    <location>
        <begin position="29"/>
        <end position="164"/>
    </location>
</feature>
<dbReference type="InterPro" id="IPR023045">
    <property type="entry name" value="MoaC"/>
</dbReference>
<evidence type="ECO:0000256" key="5">
    <source>
        <dbReference type="ARBA" id="ARBA00023239"/>
    </source>
</evidence>
<dbReference type="NCBIfam" id="NF006870">
    <property type="entry name" value="PRK09364.1"/>
    <property type="match status" value="1"/>
</dbReference>
<comment type="function">
    <text evidence="6 7">Catalyzes the conversion of (8S)-3',8-cyclo-7,8-dihydroguanosine 5'-triphosphate to cyclic pyranopterin monophosphate (cPMP).</text>
</comment>
<evidence type="ECO:0000256" key="6">
    <source>
        <dbReference type="ARBA" id="ARBA00055087"/>
    </source>
</evidence>
<dbReference type="Proteomes" id="UP000515811">
    <property type="component" value="Chromosome"/>
</dbReference>
<evidence type="ECO:0000313" key="10">
    <source>
        <dbReference type="Proteomes" id="UP000515811"/>
    </source>
</evidence>
<feature type="active site" evidence="7">
    <location>
        <position position="142"/>
    </location>
</feature>
<dbReference type="GO" id="GO:0061799">
    <property type="term" value="F:cyclic pyranopterin monophosphate synthase activity"/>
    <property type="evidence" value="ECO:0007669"/>
    <property type="project" value="UniProtKB-UniRule"/>
</dbReference>
<protein>
    <recommendedName>
        <fullName evidence="3 7">Cyclic pyranopterin monophosphate synthase</fullName>
        <ecNumber evidence="3 7">4.6.1.17</ecNumber>
    </recommendedName>
    <alternativeName>
        <fullName evidence="7">Molybdenum cofactor biosynthesis protein C</fullName>
    </alternativeName>
</protein>
<dbReference type="KEGG" id="drg:H9K76_21540"/>
<feature type="binding site" evidence="7">
    <location>
        <begin position="127"/>
        <end position="128"/>
    </location>
    <ligand>
        <name>substrate</name>
    </ligand>
</feature>
<dbReference type="InterPro" id="IPR002820">
    <property type="entry name" value="Mopterin_CF_biosynth-C_dom"/>
</dbReference>
<dbReference type="UniPathway" id="UPA00344"/>
<reference evidence="9 10" key="1">
    <citation type="submission" date="2020-08" db="EMBL/GenBank/DDBJ databases">
        <title>Genome sequence of Diaphorobacter ruginosibacter DSM 27467T.</title>
        <authorList>
            <person name="Hyun D.-W."/>
            <person name="Bae J.-W."/>
        </authorList>
    </citation>
    <scope>NUCLEOTIDE SEQUENCE [LARGE SCALE GENOMIC DNA]</scope>
    <source>
        <strain evidence="9 10">DSM 27467</strain>
    </source>
</reference>